<name>A0A1M4ZHB9_STRHI</name>
<sequence length="30" mass="3415">MDELFEEIAPREPEVVPFSATVCFVADDEE</sequence>
<evidence type="ECO:0000313" key="2">
    <source>
        <dbReference type="Proteomes" id="UP000184501"/>
    </source>
</evidence>
<keyword evidence="2" id="KW-1185">Reference proteome</keyword>
<reference evidence="1 2" key="1">
    <citation type="submission" date="2016-11" db="EMBL/GenBank/DDBJ databases">
        <authorList>
            <person name="Jaros S."/>
            <person name="Januszkiewicz K."/>
            <person name="Wedrychowicz H."/>
        </authorList>
    </citation>
    <scope>NUCLEOTIDE SEQUENCE [LARGE SCALE GENOMIC DNA]</scope>
    <source>
        <strain evidence="1 2">DSM 44523</strain>
    </source>
</reference>
<accession>A0A1M4ZHB9</accession>
<dbReference type="Proteomes" id="UP000184501">
    <property type="component" value="Unassembled WGS sequence"/>
</dbReference>
<gene>
    <name evidence="1" type="ORF">SAMN05444320_102732</name>
</gene>
<dbReference type="AlphaFoldDB" id="A0A1M4ZHB9"/>
<protein>
    <submittedName>
        <fullName evidence="1">Uncharacterized protein</fullName>
    </submittedName>
</protein>
<dbReference type="EMBL" id="FQVN01000002">
    <property type="protein sequence ID" value="SHF17192.1"/>
    <property type="molecule type" value="Genomic_DNA"/>
</dbReference>
<organism evidence="1 2">
    <name type="scientific">Streptoalloteichus hindustanus</name>
    <dbReference type="NCBI Taxonomy" id="2017"/>
    <lineage>
        <taxon>Bacteria</taxon>
        <taxon>Bacillati</taxon>
        <taxon>Actinomycetota</taxon>
        <taxon>Actinomycetes</taxon>
        <taxon>Pseudonocardiales</taxon>
        <taxon>Pseudonocardiaceae</taxon>
        <taxon>Streptoalloteichus</taxon>
    </lineage>
</organism>
<evidence type="ECO:0000313" key="1">
    <source>
        <dbReference type="EMBL" id="SHF17192.1"/>
    </source>
</evidence>
<dbReference type="STRING" id="2017.SAMN05444320_102732"/>
<proteinExistence type="predicted"/>